<evidence type="ECO:0000313" key="1">
    <source>
        <dbReference type="EMBL" id="MBI6885103.1"/>
    </source>
</evidence>
<gene>
    <name evidence="1" type="ORF">JEU22_14405</name>
</gene>
<name>A0A8I1EH71_PSEPU</name>
<proteinExistence type="predicted"/>
<organism evidence="1 2">
    <name type="scientific">Pseudomonas putida</name>
    <name type="common">Arthrobacter siderocapsulatus</name>
    <dbReference type="NCBI Taxonomy" id="303"/>
    <lineage>
        <taxon>Bacteria</taxon>
        <taxon>Pseudomonadati</taxon>
        <taxon>Pseudomonadota</taxon>
        <taxon>Gammaproteobacteria</taxon>
        <taxon>Pseudomonadales</taxon>
        <taxon>Pseudomonadaceae</taxon>
        <taxon>Pseudomonas</taxon>
    </lineage>
</organism>
<accession>A0A8I1EH71</accession>
<comment type="caution">
    <text evidence="1">The sequence shown here is derived from an EMBL/GenBank/DDBJ whole genome shotgun (WGS) entry which is preliminary data.</text>
</comment>
<dbReference type="RefSeq" id="WP_198747506.1">
    <property type="nucleotide sequence ID" value="NZ_JAEHTE010000015.1"/>
</dbReference>
<protein>
    <submittedName>
        <fullName evidence="1">Uncharacterized protein</fullName>
    </submittedName>
</protein>
<evidence type="ECO:0000313" key="2">
    <source>
        <dbReference type="Proteomes" id="UP000637061"/>
    </source>
</evidence>
<dbReference type="AlphaFoldDB" id="A0A8I1EH71"/>
<reference evidence="1" key="1">
    <citation type="submission" date="2020-12" db="EMBL/GenBank/DDBJ databases">
        <title>Enhanced detection system for hospital associated transmission using whole genome sequencing surveillance.</title>
        <authorList>
            <person name="Harrison L.H."/>
            <person name="Van Tyne D."/>
            <person name="Marsh J.W."/>
            <person name="Griffith M.P."/>
            <person name="Snyder D.J."/>
            <person name="Cooper V.S."/>
            <person name="Mustapha M."/>
        </authorList>
    </citation>
    <scope>NUCLEOTIDE SEQUENCE</scope>
    <source>
        <strain evidence="1">PSB00042</strain>
    </source>
</reference>
<dbReference type="EMBL" id="JAEHTE010000015">
    <property type="protein sequence ID" value="MBI6885103.1"/>
    <property type="molecule type" value="Genomic_DNA"/>
</dbReference>
<sequence length="206" mass="23175">MYFDQNVTIINAGASVTPLNFRTWLKKELNRQSYSLKQAGGAVAYIFITKAFVTALAVRKMDKIIADAVDKHPWIFDVQVVTTDKPVTNEEAQRYIEIEEYEGPETGENEDEFGLLLLGYPKAYDSAMKLSDIPEDPACVIRPITERDIVKMGDETYGYRVGDFAVMGGDPDQLEFSPGHATEEDAKRYAETTYGVVYYVETRGIT</sequence>
<dbReference type="Proteomes" id="UP000637061">
    <property type="component" value="Unassembled WGS sequence"/>
</dbReference>